<evidence type="ECO:0000313" key="2">
    <source>
        <dbReference type="EMBL" id="SNS37702.1"/>
    </source>
</evidence>
<keyword evidence="1" id="KW-0812">Transmembrane</keyword>
<sequence>MGSAVAYYGVNALFWALVTAVHAGLTMLAFASARHIVDALAGMTLVFVCAALVCSIVVLDVDDWWDDFREQNRLAVVCGALLVATLLGGIGIGWWIMS</sequence>
<dbReference type="EMBL" id="FZNR01000014">
    <property type="protein sequence ID" value="SNS37702.1"/>
    <property type="molecule type" value="Genomic_DNA"/>
</dbReference>
<evidence type="ECO:0000313" key="3">
    <source>
        <dbReference type="Proteomes" id="UP000198415"/>
    </source>
</evidence>
<organism evidence="2 3">
    <name type="scientific">Actinoplanes regularis</name>
    <dbReference type="NCBI Taxonomy" id="52697"/>
    <lineage>
        <taxon>Bacteria</taxon>
        <taxon>Bacillati</taxon>
        <taxon>Actinomycetota</taxon>
        <taxon>Actinomycetes</taxon>
        <taxon>Micromonosporales</taxon>
        <taxon>Micromonosporaceae</taxon>
        <taxon>Actinoplanes</taxon>
    </lineage>
</organism>
<dbReference type="Proteomes" id="UP000198415">
    <property type="component" value="Unassembled WGS sequence"/>
</dbReference>
<keyword evidence="1" id="KW-0472">Membrane</keyword>
<dbReference type="AlphaFoldDB" id="A0A239E145"/>
<evidence type="ECO:0000256" key="1">
    <source>
        <dbReference type="SAM" id="Phobius"/>
    </source>
</evidence>
<reference evidence="2 3" key="1">
    <citation type="submission" date="2017-06" db="EMBL/GenBank/DDBJ databases">
        <authorList>
            <person name="Kim H.J."/>
            <person name="Triplett B.A."/>
        </authorList>
    </citation>
    <scope>NUCLEOTIDE SEQUENCE [LARGE SCALE GENOMIC DNA]</scope>
    <source>
        <strain evidence="2 3">DSM 43151</strain>
    </source>
</reference>
<name>A0A239E145_9ACTN</name>
<keyword evidence="3" id="KW-1185">Reference proteome</keyword>
<keyword evidence="1" id="KW-1133">Transmembrane helix</keyword>
<accession>A0A239E145</accession>
<feature type="transmembrane region" description="Helical" evidence="1">
    <location>
        <begin position="40"/>
        <end position="59"/>
    </location>
</feature>
<protein>
    <recommendedName>
        <fullName evidence="4">Transmembrane protein</fullName>
    </recommendedName>
</protein>
<feature type="transmembrane region" description="Helical" evidence="1">
    <location>
        <begin position="74"/>
        <end position="97"/>
    </location>
</feature>
<proteinExistence type="predicted"/>
<evidence type="ECO:0008006" key="4">
    <source>
        <dbReference type="Google" id="ProtNLM"/>
    </source>
</evidence>
<feature type="transmembrane region" description="Helical" evidence="1">
    <location>
        <begin position="12"/>
        <end position="33"/>
    </location>
</feature>
<gene>
    <name evidence="2" type="ORF">SAMN06264365_114176</name>
</gene>